<dbReference type="AlphaFoldDB" id="A0A024UJK1"/>
<protein>
    <recommendedName>
        <fullName evidence="2">Tc1-like transposase DDE domain-containing protein</fullName>
    </recommendedName>
</protein>
<accession>A0A024UJK1</accession>
<dbReference type="GeneID" id="20079685"/>
<dbReference type="Gene3D" id="3.30.420.10">
    <property type="entry name" value="Ribonuclease H-like superfamily/Ribonuclease H"/>
    <property type="match status" value="1"/>
</dbReference>
<proteinExistence type="predicted"/>
<sequence length="113" mass="12889">MPPFAYRAYLLDKVLPSIVQLWPGDASEIVLQHDNAKTHVTVSDKRLQEVFNEFKTKGWTFRLAPQPPNSPDFNVLDLGLFAVLQSLQHREAARSIDELVANVRRMQIFLSGK</sequence>
<dbReference type="InterPro" id="IPR036397">
    <property type="entry name" value="RNaseH_sf"/>
</dbReference>
<dbReference type="VEuPathDB" id="FungiDB:H310_02635"/>
<reference evidence="1" key="1">
    <citation type="submission" date="2013-12" db="EMBL/GenBank/DDBJ databases">
        <title>The Genome Sequence of Aphanomyces invadans NJM9701.</title>
        <authorList>
            <consortium name="The Broad Institute Genomics Platform"/>
            <person name="Russ C."/>
            <person name="Tyler B."/>
            <person name="van West P."/>
            <person name="Dieguez-Uribeondo J."/>
            <person name="Young S.K."/>
            <person name="Zeng Q."/>
            <person name="Gargeya S."/>
            <person name="Fitzgerald M."/>
            <person name="Abouelleil A."/>
            <person name="Alvarado L."/>
            <person name="Chapman S.B."/>
            <person name="Gainer-Dewar J."/>
            <person name="Goldberg J."/>
            <person name="Griggs A."/>
            <person name="Gujja S."/>
            <person name="Hansen M."/>
            <person name="Howarth C."/>
            <person name="Imamovic A."/>
            <person name="Ireland A."/>
            <person name="Larimer J."/>
            <person name="McCowan C."/>
            <person name="Murphy C."/>
            <person name="Pearson M."/>
            <person name="Poon T.W."/>
            <person name="Priest M."/>
            <person name="Roberts A."/>
            <person name="Saif S."/>
            <person name="Shea T."/>
            <person name="Sykes S."/>
            <person name="Wortman J."/>
            <person name="Nusbaum C."/>
            <person name="Birren B."/>
        </authorList>
    </citation>
    <scope>NUCLEOTIDE SEQUENCE [LARGE SCALE GENOMIC DNA]</scope>
    <source>
        <strain evidence="1">NJM9701</strain>
    </source>
</reference>
<name>A0A024UJK1_9STRA</name>
<dbReference type="EMBL" id="KI913955">
    <property type="protein sequence ID" value="ETW06355.1"/>
    <property type="molecule type" value="Genomic_DNA"/>
</dbReference>
<organism evidence="1">
    <name type="scientific">Aphanomyces invadans</name>
    <dbReference type="NCBI Taxonomy" id="157072"/>
    <lineage>
        <taxon>Eukaryota</taxon>
        <taxon>Sar</taxon>
        <taxon>Stramenopiles</taxon>
        <taxon>Oomycota</taxon>
        <taxon>Saprolegniomycetes</taxon>
        <taxon>Saprolegniales</taxon>
        <taxon>Verrucalvaceae</taxon>
        <taxon>Aphanomyces</taxon>
    </lineage>
</organism>
<dbReference type="OrthoDB" id="113327at2759"/>
<dbReference type="PANTHER" id="PTHR47169:SF2">
    <property type="entry name" value="OS01G0541250 PROTEIN"/>
    <property type="match status" value="1"/>
</dbReference>
<evidence type="ECO:0008006" key="2">
    <source>
        <dbReference type="Google" id="ProtNLM"/>
    </source>
</evidence>
<gene>
    <name evidence="1" type="ORF">H310_02635</name>
</gene>
<dbReference type="GO" id="GO:0003676">
    <property type="term" value="F:nucleic acid binding"/>
    <property type="evidence" value="ECO:0007669"/>
    <property type="project" value="InterPro"/>
</dbReference>
<dbReference type="RefSeq" id="XP_008864430.1">
    <property type="nucleotide sequence ID" value="XM_008866208.1"/>
</dbReference>
<evidence type="ECO:0000313" key="1">
    <source>
        <dbReference type="EMBL" id="ETW06355.1"/>
    </source>
</evidence>
<dbReference type="PANTHER" id="PTHR47169">
    <property type="entry name" value="OS01G0541250 PROTEIN"/>
    <property type="match status" value="1"/>
</dbReference>